<dbReference type="InterPro" id="IPR018709">
    <property type="entry name" value="CoA_activase_DUF2229"/>
</dbReference>
<evidence type="ECO:0000313" key="2">
    <source>
        <dbReference type="EMBL" id="KYH29552.1"/>
    </source>
</evidence>
<dbReference type="RefSeq" id="WP_061857699.1">
    <property type="nucleotide sequence ID" value="NZ_LTBB01000003.1"/>
</dbReference>
<dbReference type="PATRIC" id="fig|1121305.3.peg.796"/>
<evidence type="ECO:0000259" key="1">
    <source>
        <dbReference type="Pfam" id="PF09989"/>
    </source>
</evidence>
<dbReference type="PANTHER" id="PTHR32329">
    <property type="entry name" value="BIFUNCTIONAL PROTEIN [INCLUDES 2-HYDROXYACYL-COA DEHYDRATASE (N-TER) AND ITS ACTIVATOR DOMAIN (C_TERM)-RELATED"/>
    <property type="match status" value="1"/>
</dbReference>
<dbReference type="STRING" id="1121305.CLCOL_07830"/>
<evidence type="ECO:0000313" key="3">
    <source>
        <dbReference type="Proteomes" id="UP000075374"/>
    </source>
</evidence>
<keyword evidence="3" id="KW-1185">Reference proteome</keyword>
<dbReference type="Gene3D" id="3.40.50.11900">
    <property type="match status" value="1"/>
</dbReference>
<dbReference type="PANTHER" id="PTHR32329:SF2">
    <property type="entry name" value="BIFUNCTIONAL PROTEIN [INCLUDES 2-HYDROXYACYL-COA DEHYDRATASE (N-TER) AND ITS ACTIVATOR DOMAIN (C_TERM)"/>
    <property type="match status" value="1"/>
</dbReference>
<proteinExistence type="predicted"/>
<feature type="domain" description="DUF2229" evidence="1">
    <location>
        <begin position="2"/>
        <end position="199"/>
    </location>
</feature>
<dbReference type="InterPro" id="IPR051805">
    <property type="entry name" value="Dehydratase_Activator_Redct"/>
</dbReference>
<accession>A0A151APP0</accession>
<sequence length="312" mass="35638">MKVGIPKGLLYYKYYPFIHTFLEEIGAEIIVSEDTNKRILDKGVKYAVDEVCLPMKIFHGHVDNIKDKCDLIIVPRIMCIRDREYICPKFCGLPEMIKNSIPDMPDITELPLYINSEKSLHSWCKKLGLMICRNIYAVDTAYIKALAVQGNFKQGLNEDGYDIKLALLGHPYNVYDNFINMNLIEKLHKFGAGVITEEFVSEVEIDREVNKLFKRPFWSFARNSYGAAATLFSKKKVDGIIYISSFACGIDSVVIELIKNRIGDFPFLVLKVDEQTGEAGFNTRIEAFIDMIERGKMVEGNISTYGERIYCS</sequence>
<reference evidence="2 3" key="1">
    <citation type="submission" date="2016-02" db="EMBL/GenBank/DDBJ databases">
        <title>Genome sequence of Clostridium colicanis DSM 13634.</title>
        <authorList>
            <person name="Poehlein A."/>
            <person name="Daniel R."/>
        </authorList>
    </citation>
    <scope>NUCLEOTIDE SEQUENCE [LARGE SCALE GENOMIC DNA]</scope>
    <source>
        <strain evidence="2 3">DSM 13634</strain>
    </source>
</reference>
<organism evidence="2 3">
    <name type="scientific">Clostridium colicanis DSM 13634</name>
    <dbReference type="NCBI Taxonomy" id="1121305"/>
    <lineage>
        <taxon>Bacteria</taxon>
        <taxon>Bacillati</taxon>
        <taxon>Bacillota</taxon>
        <taxon>Clostridia</taxon>
        <taxon>Eubacteriales</taxon>
        <taxon>Clostridiaceae</taxon>
        <taxon>Clostridium</taxon>
    </lineage>
</organism>
<dbReference type="Pfam" id="PF09989">
    <property type="entry name" value="DUF2229"/>
    <property type="match status" value="1"/>
</dbReference>
<gene>
    <name evidence="2" type="ORF">CLCOL_07830</name>
</gene>
<name>A0A151APP0_9CLOT</name>
<dbReference type="Pfam" id="PF06050">
    <property type="entry name" value="HGD-D"/>
    <property type="match status" value="1"/>
</dbReference>
<dbReference type="InterPro" id="IPR010327">
    <property type="entry name" value="FldB/FldC_alpha/beta"/>
</dbReference>
<comment type="caution">
    <text evidence="2">The sequence shown here is derived from an EMBL/GenBank/DDBJ whole genome shotgun (WGS) entry which is preliminary data.</text>
</comment>
<dbReference type="Proteomes" id="UP000075374">
    <property type="component" value="Unassembled WGS sequence"/>
</dbReference>
<protein>
    <recommendedName>
        <fullName evidence="1">DUF2229 domain-containing protein</fullName>
    </recommendedName>
</protein>
<dbReference type="AlphaFoldDB" id="A0A151APP0"/>
<dbReference type="EMBL" id="LTBB01000003">
    <property type="protein sequence ID" value="KYH29552.1"/>
    <property type="molecule type" value="Genomic_DNA"/>
</dbReference>